<dbReference type="InterPro" id="IPR003115">
    <property type="entry name" value="ParB_N"/>
</dbReference>
<dbReference type="Pfam" id="PF02195">
    <property type="entry name" value="ParB_N"/>
    <property type="match status" value="1"/>
</dbReference>
<gene>
    <name evidence="3" type="ORF">TM448A06145_0010</name>
</gene>
<accession>A0A6H2A3Y9</accession>
<proteinExistence type="predicted"/>
<dbReference type="Gene3D" id="1.10.10.2830">
    <property type="match status" value="1"/>
</dbReference>
<dbReference type="GO" id="GO:0005694">
    <property type="term" value="C:chromosome"/>
    <property type="evidence" value="ECO:0007669"/>
    <property type="project" value="TreeGrafter"/>
</dbReference>
<dbReference type="PANTHER" id="PTHR33375">
    <property type="entry name" value="CHROMOSOME-PARTITIONING PROTEIN PARB-RELATED"/>
    <property type="match status" value="1"/>
</dbReference>
<dbReference type="EMBL" id="MT144549">
    <property type="protein sequence ID" value="QJA54913.1"/>
    <property type="molecule type" value="Genomic_DNA"/>
</dbReference>
<dbReference type="Gene3D" id="3.90.1530.30">
    <property type="match status" value="1"/>
</dbReference>
<evidence type="ECO:0000313" key="3">
    <source>
        <dbReference type="EMBL" id="QJA54913.1"/>
    </source>
</evidence>
<keyword evidence="1" id="KW-0159">Chromosome partition</keyword>
<organism evidence="3">
    <name type="scientific">viral metagenome</name>
    <dbReference type="NCBI Taxonomy" id="1070528"/>
    <lineage>
        <taxon>unclassified sequences</taxon>
        <taxon>metagenomes</taxon>
        <taxon>organismal metagenomes</taxon>
    </lineage>
</organism>
<evidence type="ECO:0000256" key="1">
    <source>
        <dbReference type="ARBA" id="ARBA00022829"/>
    </source>
</evidence>
<reference evidence="3" key="1">
    <citation type="submission" date="2020-03" db="EMBL/GenBank/DDBJ databases">
        <title>The deep terrestrial virosphere.</title>
        <authorList>
            <person name="Holmfeldt K."/>
            <person name="Nilsson E."/>
            <person name="Simone D."/>
            <person name="Lopez-Fernandez M."/>
            <person name="Wu X."/>
            <person name="de Brujin I."/>
            <person name="Lundin D."/>
            <person name="Andersson A."/>
            <person name="Bertilsson S."/>
            <person name="Dopson M."/>
        </authorList>
    </citation>
    <scope>NUCLEOTIDE SEQUENCE</scope>
    <source>
        <strain evidence="3">TM448A06145</strain>
    </source>
</reference>
<feature type="domain" description="ParB-like N-terminal" evidence="2">
    <location>
        <begin position="4"/>
        <end position="94"/>
    </location>
</feature>
<dbReference type="SUPFAM" id="SSF109709">
    <property type="entry name" value="KorB DNA-binding domain-like"/>
    <property type="match status" value="1"/>
</dbReference>
<dbReference type="GO" id="GO:0003677">
    <property type="term" value="F:DNA binding"/>
    <property type="evidence" value="ECO:0007669"/>
    <property type="project" value="InterPro"/>
</dbReference>
<evidence type="ECO:0000259" key="2">
    <source>
        <dbReference type="SMART" id="SM00470"/>
    </source>
</evidence>
<dbReference type="PANTHER" id="PTHR33375:SF1">
    <property type="entry name" value="CHROMOSOME-PARTITIONING PROTEIN PARB-RELATED"/>
    <property type="match status" value="1"/>
</dbReference>
<dbReference type="NCBIfam" id="TIGR00180">
    <property type="entry name" value="parB_part"/>
    <property type="match status" value="1"/>
</dbReference>
<protein>
    <recommendedName>
        <fullName evidence="2">ParB-like N-terminal domain-containing protein</fullName>
    </recommendedName>
</protein>
<name>A0A6H2A3Y9_9ZZZZ</name>
<dbReference type="InterPro" id="IPR050336">
    <property type="entry name" value="Chromosome_partition/occlusion"/>
</dbReference>
<dbReference type="SMART" id="SM00470">
    <property type="entry name" value="ParB"/>
    <property type="match status" value="1"/>
</dbReference>
<dbReference type="InterPro" id="IPR036086">
    <property type="entry name" value="ParB/Sulfiredoxin_sf"/>
</dbReference>
<dbReference type="InterPro" id="IPR004437">
    <property type="entry name" value="ParB/RepB/Spo0J"/>
</dbReference>
<sequence>MSLRKIPIEAIDIPDLRASSKFTPEQLEFFKATVDAVGIIQDPVVRPTEPGHYELVAGKTRLEELKARGETEIQVKVIDADEKTALLMHISENIARGSVDVISVARVLSKMQGMGMSVAELARMIGKSETWLRRTLALLELPEQYQAAIAEGRLTPTHVYLAARMSTPYEVDDALRTALTHNWNTSIFETFVTNRLAQLEAAKKAALEKGVDYAPPPAEPEKLISYVQCLVCGYRVPREKTRVQIVCEGCQELAKYITTQLGPWERCKETVFAALQLYFGQPQEYRLPRTLPSTEGALEKTSSSEQPHTP</sequence>
<dbReference type="SUPFAM" id="SSF110849">
    <property type="entry name" value="ParB/Sulfiredoxin"/>
    <property type="match status" value="1"/>
</dbReference>
<dbReference type="GO" id="GO:0007059">
    <property type="term" value="P:chromosome segregation"/>
    <property type="evidence" value="ECO:0007669"/>
    <property type="project" value="UniProtKB-KW"/>
</dbReference>
<dbReference type="InterPro" id="IPR041468">
    <property type="entry name" value="HTH_ParB/Spo0J"/>
</dbReference>
<dbReference type="Pfam" id="PF17762">
    <property type="entry name" value="HTH_ParB"/>
    <property type="match status" value="1"/>
</dbReference>
<dbReference type="AlphaFoldDB" id="A0A6H2A3Y9"/>